<sequence length="430" mass="48372">MAKRNSYYGNAGNTFGYVVYWLNVHTVLTSMHRQHNAVPNLHLIALMSLVNAGCSLQSSVVRNRCCGDGSPSNVERDMQCHTCKAWWHFKCTGLQEDQKILGRAVSVQKANPTIRRLSEDRPLDARKLGHSSSREEICKVEEYLAVLSTAYTLTNSSYRTFYPEEGKPTSDLSLALLIVGHYGSVYGADVSRGFLVLLETLHANSRGPTKVHEMALRGIQSTGPRNTSANQCTLWSVISSSFMDRRRTKFWQLEPLYNMHTALQLLPILMMTARFSIKFPHLDCFLSEIPVFIHCDLGSFVSLNFTATITNAFMPHRSARYAISIARPILKNTGRSSPIAVSCTISKKSFSCNTLSVPNCHATRRKQKEGGLGYCQVAQKSKQTSKQRTGNNPYYGGDKVDWDDEGPSTRIDRFDPLHHTQLQMLYVRIY</sequence>
<proteinExistence type="predicted"/>
<dbReference type="SUPFAM" id="SSF57903">
    <property type="entry name" value="FYVE/PHD zinc finger"/>
    <property type="match status" value="1"/>
</dbReference>
<reference key="2">
    <citation type="submission" date="2011-10" db="EMBL/GenBank/DDBJ databases">
        <title>The genome and transcriptome sequence of Clonorchis sinensis provide insights into the carcinogenic liver fluke.</title>
        <authorList>
            <person name="Wang X."/>
            <person name="Huang Y."/>
            <person name="Chen W."/>
            <person name="Liu H."/>
            <person name="Guo L."/>
            <person name="Chen Y."/>
            <person name="Luo F."/>
            <person name="Zhou W."/>
            <person name="Sun J."/>
            <person name="Mao Q."/>
            <person name="Liang P."/>
            <person name="Zhou C."/>
            <person name="Tian Y."/>
            <person name="Men J."/>
            <person name="Lv X."/>
            <person name="Huang L."/>
            <person name="Zhou J."/>
            <person name="Hu Y."/>
            <person name="Li R."/>
            <person name="Zhang F."/>
            <person name="Lei H."/>
            <person name="Li X."/>
            <person name="Hu X."/>
            <person name="Liang C."/>
            <person name="Xu J."/>
            <person name="Wu Z."/>
            <person name="Yu X."/>
        </authorList>
    </citation>
    <scope>NUCLEOTIDE SEQUENCE</scope>
    <source>
        <strain>Henan</strain>
    </source>
</reference>
<feature type="compositionally biased region" description="Polar residues" evidence="1">
    <location>
        <begin position="382"/>
        <end position="392"/>
    </location>
</feature>
<dbReference type="InterPro" id="IPR011011">
    <property type="entry name" value="Znf_FYVE_PHD"/>
</dbReference>
<name>G7Y8K3_CLOSI</name>
<feature type="region of interest" description="Disordered" evidence="1">
    <location>
        <begin position="382"/>
        <end position="401"/>
    </location>
</feature>
<dbReference type="Proteomes" id="UP000008909">
    <property type="component" value="Unassembled WGS sequence"/>
</dbReference>
<dbReference type="AlphaFoldDB" id="G7Y8K3"/>
<reference evidence="2" key="1">
    <citation type="journal article" date="2011" name="Genome Biol.">
        <title>The draft genome of the carcinogenic human liver fluke Clonorchis sinensis.</title>
        <authorList>
            <person name="Wang X."/>
            <person name="Chen W."/>
            <person name="Huang Y."/>
            <person name="Sun J."/>
            <person name="Men J."/>
            <person name="Liu H."/>
            <person name="Luo F."/>
            <person name="Guo L."/>
            <person name="Lv X."/>
            <person name="Deng C."/>
            <person name="Zhou C."/>
            <person name="Fan Y."/>
            <person name="Li X."/>
            <person name="Huang L."/>
            <person name="Hu Y."/>
            <person name="Liang C."/>
            <person name="Hu X."/>
            <person name="Xu J."/>
            <person name="Yu X."/>
        </authorList>
    </citation>
    <scope>NUCLEOTIDE SEQUENCE [LARGE SCALE GENOMIC DNA]</scope>
    <source>
        <strain evidence="2">Henan</strain>
    </source>
</reference>
<accession>G7Y8K3</accession>
<keyword evidence="3" id="KW-1185">Reference proteome</keyword>
<gene>
    <name evidence="2" type="ORF">CLF_102814</name>
</gene>
<evidence type="ECO:0000313" key="2">
    <source>
        <dbReference type="EMBL" id="GAA49288.1"/>
    </source>
</evidence>
<organism evidence="2 3">
    <name type="scientific">Clonorchis sinensis</name>
    <name type="common">Chinese liver fluke</name>
    <dbReference type="NCBI Taxonomy" id="79923"/>
    <lineage>
        <taxon>Eukaryota</taxon>
        <taxon>Metazoa</taxon>
        <taxon>Spiralia</taxon>
        <taxon>Lophotrochozoa</taxon>
        <taxon>Platyhelminthes</taxon>
        <taxon>Trematoda</taxon>
        <taxon>Digenea</taxon>
        <taxon>Opisthorchiida</taxon>
        <taxon>Opisthorchiata</taxon>
        <taxon>Opisthorchiidae</taxon>
        <taxon>Clonorchis</taxon>
    </lineage>
</organism>
<evidence type="ECO:0000256" key="1">
    <source>
        <dbReference type="SAM" id="MobiDB-lite"/>
    </source>
</evidence>
<dbReference type="EMBL" id="DF142947">
    <property type="protein sequence ID" value="GAA49288.1"/>
    <property type="molecule type" value="Genomic_DNA"/>
</dbReference>
<evidence type="ECO:0000313" key="3">
    <source>
        <dbReference type="Proteomes" id="UP000008909"/>
    </source>
</evidence>
<protein>
    <submittedName>
        <fullName evidence="2">Uncharacterized protein</fullName>
    </submittedName>
</protein>